<evidence type="ECO:0000256" key="1">
    <source>
        <dbReference type="ARBA" id="ARBA00004141"/>
    </source>
</evidence>
<dbReference type="OrthoDB" id="529367at2759"/>
<feature type="binding site" evidence="6">
    <location>
        <position position="289"/>
    </location>
    <ligand>
        <name>Zn(2+)</name>
        <dbReference type="ChEBI" id="CHEBI:29105"/>
    </ligand>
</feature>
<feature type="region of interest" description="Disordered" evidence="7">
    <location>
        <begin position="1"/>
        <end position="27"/>
    </location>
</feature>
<feature type="transmembrane region" description="Helical" evidence="8">
    <location>
        <begin position="222"/>
        <end position="242"/>
    </location>
</feature>
<evidence type="ECO:0000313" key="10">
    <source>
        <dbReference type="Proteomes" id="UP000660729"/>
    </source>
</evidence>
<keyword evidence="6" id="KW-0479">Metal-binding</keyword>
<feature type="binding site" evidence="6">
    <location>
        <position position="293"/>
    </location>
    <ligand>
        <name>Zn(2+)</name>
        <dbReference type="ChEBI" id="CHEBI:29105"/>
    </ligand>
</feature>
<feature type="transmembrane region" description="Helical" evidence="8">
    <location>
        <begin position="254"/>
        <end position="271"/>
    </location>
</feature>
<reference evidence="9" key="1">
    <citation type="submission" date="2020-04" db="EMBL/GenBank/DDBJ databases">
        <title>Draft genome resource of the tomato pathogen Pseudocercospora fuligena.</title>
        <authorList>
            <person name="Zaccaron A."/>
        </authorList>
    </citation>
    <scope>NUCLEOTIDE SEQUENCE</scope>
    <source>
        <strain evidence="9">PF001</strain>
    </source>
</reference>
<feature type="transmembrane region" description="Helical" evidence="8">
    <location>
        <begin position="291"/>
        <end position="308"/>
    </location>
</feature>
<keyword evidence="10" id="KW-1185">Reference proteome</keyword>
<accession>A0A8H6RJH4</accession>
<gene>
    <name evidence="9" type="ORF">HII31_05706</name>
</gene>
<organism evidence="9 10">
    <name type="scientific">Pseudocercospora fuligena</name>
    <dbReference type="NCBI Taxonomy" id="685502"/>
    <lineage>
        <taxon>Eukaryota</taxon>
        <taxon>Fungi</taxon>
        <taxon>Dikarya</taxon>
        <taxon>Ascomycota</taxon>
        <taxon>Pezizomycotina</taxon>
        <taxon>Dothideomycetes</taxon>
        <taxon>Dothideomycetidae</taxon>
        <taxon>Mycosphaerellales</taxon>
        <taxon>Mycosphaerellaceae</taxon>
        <taxon>Pseudocercospora</taxon>
    </lineage>
</organism>
<dbReference type="Proteomes" id="UP000660729">
    <property type="component" value="Unassembled WGS sequence"/>
</dbReference>
<name>A0A8H6RJH4_9PEZI</name>
<dbReference type="PANTHER" id="PTHR20855:SF52">
    <property type="entry name" value="ADIPONECTIN RECEPTOR PROTEIN"/>
    <property type="match status" value="1"/>
</dbReference>
<evidence type="ECO:0000256" key="3">
    <source>
        <dbReference type="ARBA" id="ARBA00022692"/>
    </source>
</evidence>
<feature type="compositionally biased region" description="Polar residues" evidence="7">
    <location>
        <begin position="1"/>
        <end position="10"/>
    </location>
</feature>
<evidence type="ECO:0000256" key="4">
    <source>
        <dbReference type="ARBA" id="ARBA00022989"/>
    </source>
</evidence>
<comment type="caution">
    <text evidence="9">The sequence shown here is derived from an EMBL/GenBank/DDBJ whole genome shotgun (WGS) entry which is preliminary data.</text>
</comment>
<dbReference type="GO" id="GO:0006882">
    <property type="term" value="P:intracellular zinc ion homeostasis"/>
    <property type="evidence" value="ECO:0007669"/>
    <property type="project" value="TreeGrafter"/>
</dbReference>
<evidence type="ECO:0000256" key="5">
    <source>
        <dbReference type="ARBA" id="ARBA00023136"/>
    </source>
</evidence>
<evidence type="ECO:0000256" key="2">
    <source>
        <dbReference type="ARBA" id="ARBA00007018"/>
    </source>
</evidence>
<feature type="transmembrane region" description="Helical" evidence="8">
    <location>
        <begin position="161"/>
        <end position="181"/>
    </location>
</feature>
<dbReference type="GO" id="GO:0038023">
    <property type="term" value="F:signaling receptor activity"/>
    <property type="evidence" value="ECO:0007669"/>
    <property type="project" value="TreeGrafter"/>
</dbReference>
<dbReference type="AlphaFoldDB" id="A0A8H6RJH4"/>
<feature type="transmembrane region" description="Helical" evidence="8">
    <location>
        <begin position="89"/>
        <end position="106"/>
    </location>
</feature>
<dbReference type="GO" id="GO:0016020">
    <property type="term" value="C:membrane"/>
    <property type="evidence" value="ECO:0007669"/>
    <property type="project" value="UniProtKB-SubCell"/>
</dbReference>
<feature type="binding site" evidence="6">
    <location>
        <position position="143"/>
    </location>
    <ligand>
        <name>Zn(2+)</name>
        <dbReference type="ChEBI" id="CHEBI:29105"/>
    </ligand>
</feature>
<feature type="transmembrane region" description="Helical" evidence="8">
    <location>
        <begin position="188"/>
        <end position="210"/>
    </location>
</feature>
<comment type="subcellular location">
    <subcellularLocation>
        <location evidence="1">Membrane</location>
        <topology evidence="1">Multi-pass membrane protein</topology>
    </subcellularLocation>
</comment>
<sequence length="322" mass="36929">MIMPSSQANFSMAPRWRSQRTRRPSDAQAIVDEREGTLVESHPKLLFWHEIPSWQQDNEFILSGYRPTSASIYVSFGSLSYLNNQTVNAYSHLFGCVLFAVLPLYFKKTFFDDQPNASLADLGVVTVYCFGVSICFVCSATFHILWNHSPSCYRLFNKLDYLGILVLMWGAGIPTIYYGFLCNYRLQLFYWVMTTTTALCCTYMTLSPYFASPQFRHWRAVFYAGFGLSSIIFVIHGLLVYGWEIQRTRMSLKFMGWMGVTNLLGAAVYAARIPERWVRYRFDMFGASHQILHVAVMVAAWIHFEGLVEAFRNIHAVPVACG</sequence>
<evidence type="ECO:0000313" key="9">
    <source>
        <dbReference type="EMBL" id="KAF7192975.1"/>
    </source>
</evidence>
<dbReference type="InterPro" id="IPR004254">
    <property type="entry name" value="AdipoR/HlyIII-related"/>
</dbReference>
<keyword evidence="5 8" id="KW-0472">Membrane</keyword>
<feature type="transmembrane region" description="Helical" evidence="8">
    <location>
        <begin position="118"/>
        <end position="146"/>
    </location>
</feature>
<keyword evidence="9" id="KW-0675">Receptor</keyword>
<keyword evidence="4 8" id="KW-1133">Transmembrane helix</keyword>
<proteinExistence type="inferred from homology"/>
<evidence type="ECO:0000256" key="8">
    <source>
        <dbReference type="SAM" id="Phobius"/>
    </source>
</evidence>
<comment type="similarity">
    <text evidence="2">Belongs to the ADIPOR family.</text>
</comment>
<dbReference type="PANTHER" id="PTHR20855">
    <property type="entry name" value="ADIPOR/PROGESTIN RECEPTOR-RELATED"/>
    <property type="match status" value="1"/>
</dbReference>
<keyword evidence="3 8" id="KW-0812">Transmembrane</keyword>
<dbReference type="Pfam" id="PF03006">
    <property type="entry name" value="HlyIII"/>
    <property type="match status" value="1"/>
</dbReference>
<dbReference type="GO" id="GO:0046872">
    <property type="term" value="F:metal ion binding"/>
    <property type="evidence" value="ECO:0007669"/>
    <property type="project" value="UniProtKB-KW"/>
</dbReference>
<keyword evidence="6" id="KW-0862">Zinc</keyword>
<dbReference type="EMBL" id="JABCIY010000099">
    <property type="protein sequence ID" value="KAF7192975.1"/>
    <property type="molecule type" value="Genomic_DNA"/>
</dbReference>
<protein>
    <submittedName>
        <fullName evidence="9">ADIPOR-like receptor SPBC12C2.09c</fullName>
    </submittedName>
</protein>
<evidence type="ECO:0000256" key="7">
    <source>
        <dbReference type="SAM" id="MobiDB-lite"/>
    </source>
</evidence>
<evidence type="ECO:0000256" key="6">
    <source>
        <dbReference type="PIRSR" id="PIRSR604254-1"/>
    </source>
</evidence>